<gene>
    <name evidence="2" type="ORF">D9758_016076</name>
</gene>
<evidence type="ECO:0000313" key="3">
    <source>
        <dbReference type="Proteomes" id="UP000559256"/>
    </source>
</evidence>
<feature type="compositionally biased region" description="Low complexity" evidence="1">
    <location>
        <begin position="112"/>
        <end position="124"/>
    </location>
</feature>
<dbReference type="OrthoDB" id="2369050at2759"/>
<feature type="compositionally biased region" description="Basic residues" evidence="1">
    <location>
        <begin position="127"/>
        <end position="141"/>
    </location>
</feature>
<name>A0A8H5C2S7_9AGAR</name>
<accession>A0A8H5C2S7</accession>
<organism evidence="2 3">
    <name type="scientific">Tetrapyrgos nigripes</name>
    <dbReference type="NCBI Taxonomy" id="182062"/>
    <lineage>
        <taxon>Eukaryota</taxon>
        <taxon>Fungi</taxon>
        <taxon>Dikarya</taxon>
        <taxon>Basidiomycota</taxon>
        <taxon>Agaricomycotina</taxon>
        <taxon>Agaricomycetes</taxon>
        <taxon>Agaricomycetidae</taxon>
        <taxon>Agaricales</taxon>
        <taxon>Marasmiineae</taxon>
        <taxon>Marasmiaceae</taxon>
        <taxon>Tetrapyrgos</taxon>
    </lineage>
</organism>
<dbReference type="EMBL" id="JAACJM010000269">
    <property type="protein sequence ID" value="KAF5334115.1"/>
    <property type="molecule type" value="Genomic_DNA"/>
</dbReference>
<keyword evidence="3" id="KW-1185">Reference proteome</keyword>
<dbReference type="InterPro" id="IPR021109">
    <property type="entry name" value="Peptidase_aspartic_dom_sf"/>
</dbReference>
<reference evidence="2 3" key="1">
    <citation type="journal article" date="2020" name="ISME J.">
        <title>Uncovering the hidden diversity of litter-decomposition mechanisms in mushroom-forming fungi.</title>
        <authorList>
            <person name="Floudas D."/>
            <person name="Bentzer J."/>
            <person name="Ahren D."/>
            <person name="Johansson T."/>
            <person name="Persson P."/>
            <person name="Tunlid A."/>
        </authorList>
    </citation>
    <scope>NUCLEOTIDE SEQUENCE [LARGE SCALE GENOMIC DNA]</scope>
    <source>
        <strain evidence="2 3">CBS 291.85</strain>
    </source>
</reference>
<dbReference type="AlphaFoldDB" id="A0A8H5C2S7"/>
<sequence length="357" mass="39366">MRNRRVGQRALLHYANKLYKKYKARVSLNALLRRTPTAVAATVPRSGSNAVVDDIDAFLERVEGGSNVNPVSAVFPNAHMMSDTDLYSNAHSRHRSVSWSPMHVPGCRGRHSSNYNDYNSSPSPDARKRRRSPSPRRHRRSSSLGHASPVAALNDAKESDDEEWLQADGTRTPEAAGPAPEVRHTVVSDAPLRLPHLNLCALLNGPTVSSPLCVSLLLDSGSHIVLIRDDLAAHLGLRRFKLPRPEVIGVTTTDSSSPMSTTTLHEFVKLRITDHSNTWTSHTVQAIVSPSLCSPMILGLPFLSHNKLALDCENHTCIDKVSGIDILNTKESAERLASACRVPDRRSPKQKRVDYFH</sequence>
<dbReference type="Pfam" id="PF13650">
    <property type="entry name" value="Asp_protease_2"/>
    <property type="match status" value="1"/>
</dbReference>
<comment type="caution">
    <text evidence="2">The sequence shown here is derived from an EMBL/GenBank/DDBJ whole genome shotgun (WGS) entry which is preliminary data.</text>
</comment>
<dbReference type="Proteomes" id="UP000559256">
    <property type="component" value="Unassembled WGS sequence"/>
</dbReference>
<evidence type="ECO:0000313" key="2">
    <source>
        <dbReference type="EMBL" id="KAF5334115.1"/>
    </source>
</evidence>
<evidence type="ECO:0000256" key="1">
    <source>
        <dbReference type="SAM" id="MobiDB-lite"/>
    </source>
</evidence>
<proteinExistence type="predicted"/>
<dbReference type="CDD" id="cd00303">
    <property type="entry name" value="retropepsin_like"/>
    <property type="match status" value="1"/>
</dbReference>
<feature type="region of interest" description="Disordered" evidence="1">
    <location>
        <begin position="97"/>
        <end position="181"/>
    </location>
</feature>
<dbReference type="Gene3D" id="2.40.70.10">
    <property type="entry name" value="Acid Proteases"/>
    <property type="match status" value="1"/>
</dbReference>
<protein>
    <submittedName>
        <fullName evidence="2">Uncharacterized protein</fullName>
    </submittedName>
</protein>
<dbReference type="SUPFAM" id="SSF50630">
    <property type="entry name" value="Acid proteases"/>
    <property type="match status" value="1"/>
</dbReference>